<name>A0ABR9R6N0_9FIRM</name>
<keyword evidence="5" id="KW-1133">Transmembrane helix</keyword>
<evidence type="ECO:0000256" key="2">
    <source>
        <dbReference type="ARBA" id="ARBA00022553"/>
    </source>
</evidence>
<dbReference type="Pfam" id="PF02518">
    <property type="entry name" value="HATPase_c"/>
    <property type="match status" value="1"/>
</dbReference>
<dbReference type="RefSeq" id="WP_193503331.1">
    <property type="nucleotide sequence ID" value="NZ_JADCKC010000005.1"/>
</dbReference>
<dbReference type="InterPro" id="IPR010559">
    <property type="entry name" value="Sig_transdc_His_kin_internal"/>
</dbReference>
<feature type="transmembrane region" description="Helical" evidence="5">
    <location>
        <begin position="26"/>
        <end position="47"/>
    </location>
</feature>
<keyword evidence="5" id="KW-0812">Transmembrane</keyword>
<evidence type="ECO:0000256" key="5">
    <source>
        <dbReference type="SAM" id="Phobius"/>
    </source>
</evidence>
<evidence type="ECO:0000256" key="3">
    <source>
        <dbReference type="ARBA" id="ARBA00022679"/>
    </source>
</evidence>
<dbReference type="InterPro" id="IPR003594">
    <property type="entry name" value="HATPase_dom"/>
</dbReference>
<dbReference type="PANTHER" id="PTHR34220">
    <property type="entry name" value="SENSOR HISTIDINE KINASE YPDA"/>
    <property type="match status" value="1"/>
</dbReference>
<dbReference type="SUPFAM" id="SSF55874">
    <property type="entry name" value="ATPase domain of HSP90 chaperone/DNA topoisomerase II/histidine kinase"/>
    <property type="match status" value="1"/>
</dbReference>
<evidence type="ECO:0000313" key="8">
    <source>
        <dbReference type="Proteomes" id="UP000768567"/>
    </source>
</evidence>
<dbReference type="Gene3D" id="6.10.340.10">
    <property type="match status" value="1"/>
</dbReference>
<sequence>MNRFHHVRIKLESFLNNLSLKKKLRYLYFLCILVPIFLTDIVILHALTKNEHAEQLHQMEKIAKSVQSMLSAAAEDSALISTSLYMDNSLQDFVSRQYASPQDYFSSYREYIHNSLLQGVSRITNSVIRVYADNETLINGSEFARLSTVSQEPWYQQYTADGYSLRLLFSYDETDGRQVLFLRGMNGLYSDKAERLSCIEINYSTLDRDFQNMGYNYSVYVCSGNRILLTNAMPNYRWQPYDTFSPSDSVGLSQHFTLYGEDLDIYVMEPIGNVLALIRQNIHILILLLILNIIPPQLLMNLLENSITSRLFRLEKVFNQINSDVLIKISGPSGQDEIGSLMDNYNRMADRMNSLIDTVYRCRLKEQEMDIARQNAELMALYSQINPHFLFNALESIRMHSILKKEEETADMVQKLAIMARQNVDWSSDSNTIKRELAFVETYLALQKYRFGERLSYQINAQEDCQNILVPKLTITTFVENACVHGIEAKSSPGWIFVRVYTENDALCMEIEDTGGGMDEAEAERIQDRMRNASLKMLKEKGRVGMVNTCLRIRMMTEDTAQFSVESEPDIGTLVSIRFPLNKAIRAE</sequence>
<dbReference type="PANTHER" id="PTHR34220:SF7">
    <property type="entry name" value="SENSOR HISTIDINE KINASE YPDA"/>
    <property type="match status" value="1"/>
</dbReference>
<dbReference type="EMBL" id="JADCKC010000005">
    <property type="protein sequence ID" value="MBE5038809.1"/>
    <property type="molecule type" value="Genomic_DNA"/>
</dbReference>
<dbReference type="Gene3D" id="3.30.565.10">
    <property type="entry name" value="Histidine kinase-like ATPase, C-terminal domain"/>
    <property type="match status" value="1"/>
</dbReference>
<dbReference type="InterPro" id="IPR050640">
    <property type="entry name" value="Bact_2-comp_sensor_kinase"/>
</dbReference>
<dbReference type="Pfam" id="PF06580">
    <property type="entry name" value="His_kinase"/>
    <property type="match status" value="1"/>
</dbReference>
<evidence type="ECO:0000256" key="4">
    <source>
        <dbReference type="ARBA" id="ARBA00022777"/>
    </source>
</evidence>
<keyword evidence="2" id="KW-0597">Phosphoprotein</keyword>
<dbReference type="InterPro" id="IPR003660">
    <property type="entry name" value="HAMP_dom"/>
</dbReference>
<keyword evidence="8" id="KW-1185">Reference proteome</keyword>
<gene>
    <name evidence="7" type="ORF">INF35_13535</name>
</gene>
<comment type="caution">
    <text evidence="7">The sequence shown here is derived from an EMBL/GenBank/DDBJ whole genome shotgun (WGS) entry which is preliminary data.</text>
</comment>
<feature type="domain" description="HAMP" evidence="6">
    <location>
        <begin position="305"/>
        <end position="357"/>
    </location>
</feature>
<organism evidence="7 8">
    <name type="scientific">Gemmiger gallinarum</name>
    <dbReference type="NCBI Taxonomy" id="2779354"/>
    <lineage>
        <taxon>Bacteria</taxon>
        <taxon>Bacillati</taxon>
        <taxon>Bacillota</taxon>
        <taxon>Clostridia</taxon>
        <taxon>Eubacteriales</taxon>
        <taxon>Gemmiger</taxon>
    </lineage>
</organism>
<accession>A0ABR9R6N0</accession>
<comment type="subcellular location">
    <subcellularLocation>
        <location evidence="1">Membrane</location>
    </subcellularLocation>
</comment>
<dbReference type="InterPro" id="IPR036890">
    <property type="entry name" value="HATPase_C_sf"/>
</dbReference>
<keyword evidence="5" id="KW-0472">Membrane</keyword>
<proteinExistence type="predicted"/>
<dbReference type="Proteomes" id="UP000768567">
    <property type="component" value="Unassembled WGS sequence"/>
</dbReference>
<evidence type="ECO:0000259" key="6">
    <source>
        <dbReference type="PROSITE" id="PS50885"/>
    </source>
</evidence>
<evidence type="ECO:0000313" key="7">
    <source>
        <dbReference type="EMBL" id="MBE5038809.1"/>
    </source>
</evidence>
<dbReference type="CDD" id="cd06225">
    <property type="entry name" value="HAMP"/>
    <property type="match status" value="1"/>
</dbReference>
<protein>
    <submittedName>
        <fullName evidence="7">Histidine kinase</fullName>
    </submittedName>
</protein>
<dbReference type="PROSITE" id="PS50885">
    <property type="entry name" value="HAMP"/>
    <property type="match status" value="1"/>
</dbReference>
<evidence type="ECO:0000256" key="1">
    <source>
        <dbReference type="ARBA" id="ARBA00004370"/>
    </source>
</evidence>
<keyword evidence="4 7" id="KW-0418">Kinase</keyword>
<keyword evidence="3" id="KW-0808">Transferase</keyword>
<dbReference type="GO" id="GO:0016301">
    <property type="term" value="F:kinase activity"/>
    <property type="evidence" value="ECO:0007669"/>
    <property type="project" value="UniProtKB-KW"/>
</dbReference>
<reference evidence="7 8" key="1">
    <citation type="submission" date="2020-10" db="EMBL/GenBank/DDBJ databases">
        <title>ChiBAC.</title>
        <authorList>
            <person name="Zenner C."/>
            <person name="Hitch T.C.A."/>
            <person name="Clavel T."/>
        </authorList>
    </citation>
    <scope>NUCLEOTIDE SEQUENCE [LARGE SCALE GENOMIC DNA]</scope>
    <source>
        <strain evidence="7 8">DSM 109015</strain>
    </source>
</reference>